<dbReference type="Gene3D" id="3.40.50.970">
    <property type="match status" value="1"/>
</dbReference>
<dbReference type="SUPFAM" id="SSF52467">
    <property type="entry name" value="DHS-like NAD/FAD-binding domain"/>
    <property type="match status" value="1"/>
</dbReference>
<dbReference type="Gene3D" id="3.40.50.1220">
    <property type="entry name" value="TPP-binding domain"/>
    <property type="match status" value="1"/>
</dbReference>
<accession>A0ABC8R4T4</accession>
<evidence type="ECO:0000256" key="4">
    <source>
        <dbReference type="ARBA" id="ARBA00023239"/>
    </source>
</evidence>
<name>A0ABC8R4T4_9AQUA</name>
<proteinExistence type="predicted"/>
<sequence length="171" mass="18999">MQWRRDQLAIGKCNVALVVGARLNWLLHFGEPPKWAKDVNFVLIDNHPWVEAIAKKAKQNVSRMEAQWTTPMKIIRDVILELSSPAPILPSSRLDCWNMGVGLGYCIAAAVASPRLVVAVEGDSGFGSVPWKLSWDFVFASSSYFGESQLFSKAVVKKKHYAESNHLSSKG</sequence>
<keyword evidence="6" id="KW-1185">Reference proteome</keyword>
<comment type="caution">
    <text evidence="5">The sequence shown here is derived from an EMBL/GenBank/DDBJ whole genome shotgun (WGS) entry which is preliminary data.</text>
</comment>
<dbReference type="PANTHER" id="PTHR43710:SF2">
    <property type="entry name" value="2-HYDROXYACYL-COA LYASE 1"/>
    <property type="match status" value="1"/>
</dbReference>
<keyword evidence="4" id="KW-0456">Lyase</keyword>
<keyword evidence="2" id="KW-0479">Metal-binding</keyword>
<dbReference type="PANTHER" id="PTHR43710">
    <property type="entry name" value="2-HYDROXYACYL-COA LYASE"/>
    <property type="match status" value="1"/>
</dbReference>
<reference evidence="5 6" key="1">
    <citation type="submission" date="2024-02" db="EMBL/GenBank/DDBJ databases">
        <authorList>
            <person name="Vignale AGUSTIN F."/>
            <person name="Sosa J E."/>
            <person name="Modenutti C."/>
        </authorList>
    </citation>
    <scope>NUCLEOTIDE SEQUENCE [LARGE SCALE GENOMIC DNA]</scope>
</reference>
<dbReference type="GO" id="GO:0046872">
    <property type="term" value="F:metal ion binding"/>
    <property type="evidence" value="ECO:0007669"/>
    <property type="project" value="UniProtKB-KW"/>
</dbReference>
<evidence type="ECO:0000313" key="6">
    <source>
        <dbReference type="Proteomes" id="UP001642360"/>
    </source>
</evidence>
<organism evidence="5 6">
    <name type="scientific">Ilex paraguariensis</name>
    <name type="common">yerba mate</name>
    <dbReference type="NCBI Taxonomy" id="185542"/>
    <lineage>
        <taxon>Eukaryota</taxon>
        <taxon>Viridiplantae</taxon>
        <taxon>Streptophyta</taxon>
        <taxon>Embryophyta</taxon>
        <taxon>Tracheophyta</taxon>
        <taxon>Spermatophyta</taxon>
        <taxon>Magnoliopsida</taxon>
        <taxon>eudicotyledons</taxon>
        <taxon>Gunneridae</taxon>
        <taxon>Pentapetalae</taxon>
        <taxon>asterids</taxon>
        <taxon>campanulids</taxon>
        <taxon>Aquifoliales</taxon>
        <taxon>Aquifoliaceae</taxon>
        <taxon>Ilex</taxon>
    </lineage>
</organism>
<dbReference type="SUPFAM" id="SSF52518">
    <property type="entry name" value="Thiamin diphosphate-binding fold (THDP-binding)"/>
    <property type="match status" value="1"/>
</dbReference>
<dbReference type="EMBL" id="CAUOFW020001004">
    <property type="protein sequence ID" value="CAK9140014.1"/>
    <property type="molecule type" value="Genomic_DNA"/>
</dbReference>
<protein>
    <recommendedName>
        <fullName evidence="7">Thiamine pyrophosphate enzyme TPP-binding domain-containing protein</fullName>
    </recommendedName>
</protein>
<dbReference type="InterPro" id="IPR029035">
    <property type="entry name" value="DHS-like_NAD/FAD-binding_dom"/>
</dbReference>
<dbReference type="AlphaFoldDB" id="A0ABC8R4T4"/>
<evidence type="ECO:0000256" key="2">
    <source>
        <dbReference type="ARBA" id="ARBA00022723"/>
    </source>
</evidence>
<comment type="cofactor">
    <cofactor evidence="1">
        <name>thiamine diphosphate</name>
        <dbReference type="ChEBI" id="CHEBI:58937"/>
    </cofactor>
</comment>
<evidence type="ECO:0000256" key="1">
    <source>
        <dbReference type="ARBA" id="ARBA00001964"/>
    </source>
</evidence>
<dbReference type="GO" id="GO:0016829">
    <property type="term" value="F:lyase activity"/>
    <property type="evidence" value="ECO:0007669"/>
    <property type="project" value="UniProtKB-KW"/>
</dbReference>
<evidence type="ECO:0000256" key="3">
    <source>
        <dbReference type="ARBA" id="ARBA00022842"/>
    </source>
</evidence>
<dbReference type="InterPro" id="IPR045025">
    <property type="entry name" value="HACL1-like"/>
</dbReference>
<keyword evidence="3" id="KW-0460">Magnesium</keyword>
<evidence type="ECO:0008006" key="7">
    <source>
        <dbReference type="Google" id="ProtNLM"/>
    </source>
</evidence>
<dbReference type="Proteomes" id="UP001642360">
    <property type="component" value="Unassembled WGS sequence"/>
</dbReference>
<dbReference type="InterPro" id="IPR029061">
    <property type="entry name" value="THDP-binding"/>
</dbReference>
<gene>
    <name evidence="5" type="ORF">ILEXP_LOCUS7429</name>
</gene>
<evidence type="ECO:0000313" key="5">
    <source>
        <dbReference type="EMBL" id="CAK9140014.1"/>
    </source>
</evidence>